<reference evidence="4" key="1">
    <citation type="journal article" date="2020" name="mSystems">
        <title>Genome- and Community-Level Interaction Insights into Carbon Utilization and Element Cycling Functions of Hydrothermarchaeota in Hydrothermal Sediment.</title>
        <authorList>
            <person name="Zhou Z."/>
            <person name="Liu Y."/>
            <person name="Xu W."/>
            <person name="Pan J."/>
            <person name="Luo Z.H."/>
            <person name="Li M."/>
        </authorList>
    </citation>
    <scope>NUCLEOTIDE SEQUENCE [LARGE SCALE GENOMIC DNA]</scope>
    <source>
        <strain evidence="4">HyVt-115</strain>
    </source>
</reference>
<keyword evidence="2" id="KW-0288">FMN</keyword>
<dbReference type="InterPro" id="IPR004136">
    <property type="entry name" value="NMO"/>
</dbReference>
<name>A0A7C0U5U8_9BACT</name>
<gene>
    <name evidence="4" type="ORF">ENF32_00055</name>
</gene>
<accession>A0A7C0U5U8</accession>
<dbReference type="AlphaFoldDB" id="A0A7C0U5U8"/>
<dbReference type="Gene3D" id="3.20.20.70">
    <property type="entry name" value="Aldolase class I"/>
    <property type="match status" value="1"/>
</dbReference>
<keyword evidence="1" id="KW-0285">Flavoprotein</keyword>
<sequence>MEKPWPSLKIGDLEVPHPIVQGGMGVRISIHGLASAVSLAGGIGVIAAAAIGLEEPDAYRNFSGADERVLRQEIRKAKEIAGDKPIGVNIMVALTDFTKMVEISIEKGIDIIFSGAGLPMSLPKLARGSKVKLVPIVSSARAAAIITKNWVKKYGRRPDAFV</sequence>
<dbReference type="InterPro" id="IPR013785">
    <property type="entry name" value="Aldolase_TIM"/>
</dbReference>
<dbReference type="PANTHER" id="PTHR32332:SF18">
    <property type="entry name" value="2-NITROPROPANE DIOXYGENASE"/>
    <property type="match status" value="1"/>
</dbReference>
<dbReference type="Proteomes" id="UP000885690">
    <property type="component" value="Unassembled WGS sequence"/>
</dbReference>
<dbReference type="PANTHER" id="PTHR32332">
    <property type="entry name" value="2-NITROPROPANE DIOXYGENASE"/>
    <property type="match status" value="1"/>
</dbReference>
<protein>
    <submittedName>
        <fullName evidence="4">Nitronate monooxygenase</fullName>
    </submittedName>
</protein>
<comment type="caution">
    <text evidence="4">The sequence shown here is derived from an EMBL/GenBank/DDBJ whole genome shotgun (WGS) entry which is preliminary data.</text>
</comment>
<feature type="non-terminal residue" evidence="4">
    <location>
        <position position="162"/>
    </location>
</feature>
<dbReference type="Pfam" id="PF03060">
    <property type="entry name" value="NMO"/>
    <property type="match status" value="1"/>
</dbReference>
<dbReference type="GO" id="GO:0018580">
    <property type="term" value="F:nitronate monooxygenase activity"/>
    <property type="evidence" value="ECO:0007669"/>
    <property type="project" value="InterPro"/>
</dbReference>
<dbReference type="SUPFAM" id="SSF51412">
    <property type="entry name" value="Inosine monophosphate dehydrogenase (IMPDH)"/>
    <property type="match status" value="1"/>
</dbReference>
<dbReference type="CDD" id="cd04730">
    <property type="entry name" value="NPD_like"/>
    <property type="match status" value="1"/>
</dbReference>
<keyword evidence="4" id="KW-0503">Monooxygenase</keyword>
<proteinExistence type="predicted"/>
<keyword evidence="3" id="KW-0560">Oxidoreductase</keyword>
<organism evidence="4">
    <name type="scientific">Thermosulfidibacter takaii</name>
    <dbReference type="NCBI Taxonomy" id="412593"/>
    <lineage>
        <taxon>Bacteria</taxon>
        <taxon>Pseudomonadati</taxon>
        <taxon>Thermosulfidibacterota</taxon>
        <taxon>Thermosulfidibacteria</taxon>
        <taxon>Thermosulfidibacterales</taxon>
        <taxon>Thermosulfidibacteraceae</taxon>
    </lineage>
</organism>
<evidence type="ECO:0000256" key="1">
    <source>
        <dbReference type="ARBA" id="ARBA00022630"/>
    </source>
</evidence>
<evidence type="ECO:0000256" key="2">
    <source>
        <dbReference type="ARBA" id="ARBA00022643"/>
    </source>
</evidence>
<evidence type="ECO:0000313" key="4">
    <source>
        <dbReference type="EMBL" id="HDD52450.1"/>
    </source>
</evidence>
<evidence type="ECO:0000256" key="3">
    <source>
        <dbReference type="ARBA" id="ARBA00023002"/>
    </source>
</evidence>
<dbReference type="EMBL" id="DQWS01000003">
    <property type="protein sequence ID" value="HDD52450.1"/>
    <property type="molecule type" value="Genomic_DNA"/>
</dbReference>